<feature type="compositionally biased region" description="Polar residues" evidence="1">
    <location>
        <begin position="40"/>
        <end position="55"/>
    </location>
</feature>
<evidence type="ECO:0000313" key="3">
    <source>
        <dbReference type="Proteomes" id="UP001286313"/>
    </source>
</evidence>
<feature type="region of interest" description="Disordered" evidence="1">
    <location>
        <begin position="1"/>
        <end position="109"/>
    </location>
</feature>
<feature type="compositionally biased region" description="Basic residues" evidence="1">
    <location>
        <begin position="89"/>
        <end position="100"/>
    </location>
</feature>
<keyword evidence="3" id="KW-1185">Reference proteome</keyword>
<proteinExistence type="predicted"/>
<reference evidence="2" key="1">
    <citation type="submission" date="2023-10" db="EMBL/GenBank/DDBJ databases">
        <title>Genome assemblies of two species of porcelain crab, Petrolisthes cinctipes and Petrolisthes manimaculis (Anomura: Porcellanidae).</title>
        <authorList>
            <person name="Angst P."/>
        </authorList>
    </citation>
    <scope>NUCLEOTIDE SEQUENCE</scope>
    <source>
        <strain evidence="2">PB745_01</strain>
        <tissue evidence="2">Gill</tissue>
    </source>
</reference>
<protein>
    <submittedName>
        <fullName evidence="2">Uncharacterized protein</fullName>
    </submittedName>
</protein>
<dbReference type="Proteomes" id="UP001286313">
    <property type="component" value="Unassembled WGS sequence"/>
</dbReference>
<evidence type="ECO:0000256" key="1">
    <source>
        <dbReference type="SAM" id="MobiDB-lite"/>
    </source>
</evidence>
<name>A0AAE1BSB0_PETCI</name>
<dbReference type="EMBL" id="JAWQEG010006590">
    <property type="protein sequence ID" value="KAK3854404.1"/>
    <property type="molecule type" value="Genomic_DNA"/>
</dbReference>
<evidence type="ECO:0000313" key="2">
    <source>
        <dbReference type="EMBL" id="KAK3854404.1"/>
    </source>
</evidence>
<sequence>MHSPIIIPLTHQHHPPSPLTHQHHHPSPPTHPSPYLSPTNTTITPHPSPYLSPTNITIHPSPSTHPSPYLSPTNTTHHPSSPTNTTIHPHSHTHHRHTSHPKLSPSLLTMTTKTTPNYVLPLKPRRNTFYTYHQSTNTTPTESTHYTTKVYQVHVVSVCL</sequence>
<feature type="compositionally biased region" description="Low complexity" evidence="1">
    <location>
        <begin position="56"/>
        <end position="88"/>
    </location>
</feature>
<organism evidence="2 3">
    <name type="scientific">Petrolisthes cinctipes</name>
    <name type="common">Flat porcelain crab</name>
    <dbReference type="NCBI Taxonomy" id="88211"/>
    <lineage>
        <taxon>Eukaryota</taxon>
        <taxon>Metazoa</taxon>
        <taxon>Ecdysozoa</taxon>
        <taxon>Arthropoda</taxon>
        <taxon>Crustacea</taxon>
        <taxon>Multicrustacea</taxon>
        <taxon>Malacostraca</taxon>
        <taxon>Eumalacostraca</taxon>
        <taxon>Eucarida</taxon>
        <taxon>Decapoda</taxon>
        <taxon>Pleocyemata</taxon>
        <taxon>Anomura</taxon>
        <taxon>Galatheoidea</taxon>
        <taxon>Porcellanidae</taxon>
        <taxon>Petrolisthes</taxon>
    </lineage>
</organism>
<gene>
    <name evidence="2" type="ORF">Pcinc_039118</name>
</gene>
<comment type="caution">
    <text evidence="2">The sequence shown here is derived from an EMBL/GenBank/DDBJ whole genome shotgun (WGS) entry which is preliminary data.</text>
</comment>
<dbReference type="AlphaFoldDB" id="A0AAE1BSB0"/>
<accession>A0AAE1BSB0</accession>